<dbReference type="NCBIfam" id="TIGR00747">
    <property type="entry name" value="fabH"/>
    <property type="match status" value="1"/>
</dbReference>
<dbReference type="InterPro" id="IPR004655">
    <property type="entry name" value="FabH"/>
</dbReference>
<evidence type="ECO:0000313" key="17">
    <source>
        <dbReference type="EMBL" id="WAG61488.1"/>
    </source>
</evidence>
<keyword evidence="8 14" id="KW-0275">Fatty acid biosynthesis</keyword>
<dbReference type="RefSeq" id="WP_216119883.1">
    <property type="nucleotide sequence ID" value="NZ_CP086239.1"/>
</dbReference>
<evidence type="ECO:0000256" key="7">
    <source>
        <dbReference type="ARBA" id="ARBA00023098"/>
    </source>
</evidence>
<dbReference type="CDD" id="cd00830">
    <property type="entry name" value="KAS_III"/>
    <property type="match status" value="1"/>
</dbReference>
<evidence type="ECO:0000256" key="2">
    <source>
        <dbReference type="ARBA" id="ARBA00008642"/>
    </source>
</evidence>
<feature type="region of interest" description="ACP-binding" evidence="14">
    <location>
        <begin position="254"/>
        <end position="258"/>
    </location>
</feature>
<proteinExistence type="inferred from homology"/>
<evidence type="ECO:0000256" key="5">
    <source>
        <dbReference type="ARBA" id="ARBA00022679"/>
    </source>
</evidence>
<keyword evidence="3 14" id="KW-0963">Cytoplasm</keyword>
<dbReference type="EMBL" id="CP086239">
    <property type="protein sequence ID" value="WAG61488.1"/>
    <property type="molecule type" value="Genomic_DNA"/>
</dbReference>
<dbReference type="GO" id="GO:0005737">
    <property type="term" value="C:cytoplasm"/>
    <property type="evidence" value="ECO:0007669"/>
    <property type="project" value="UniProtKB-SubCell"/>
</dbReference>
<dbReference type="AlphaFoldDB" id="A0AA47EMV4"/>
<comment type="catalytic activity">
    <reaction evidence="10">
        <text>malonyl-[ACP] + acetyl-CoA + H(+) = 3-oxobutanoyl-[ACP] + CO2 + CoA</text>
        <dbReference type="Rhea" id="RHEA:12080"/>
        <dbReference type="Rhea" id="RHEA-COMP:9623"/>
        <dbReference type="Rhea" id="RHEA-COMP:9625"/>
        <dbReference type="ChEBI" id="CHEBI:15378"/>
        <dbReference type="ChEBI" id="CHEBI:16526"/>
        <dbReference type="ChEBI" id="CHEBI:57287"/>
        <dbReference type="ChEBI" id="CHEBI:57288"/>
        <dbReference type="ChEBI" id="CHEBI:78449"/>
        <dbReference type="ChEBI" id="CHEBI:78450"/>
        <dbReference type="EC" id="2.3.1.180"/>
    </reaction>
    <physiologicalReaction direction="left-to-right" evidence="10">
        <dbReference type="Rhea" id="RHEA:12081"/>
    </physiologicalReaction>
</comment>
<dbReference type="PANTHER" id="PTHR34069">
    <property type="entry name" value="3-OXOACYL-[ACYL-CARRIER-PROTEIN] SYNTHASE 3"/>
    <property type="match status" value="1"/>
</dbReference>
<dbReference type="Proteomes" id="UP001164733">
    <property type="component" value="Chromosome"/>
</dbReference>
<comment type="catalytic activity">
    <reaction evidence="13">
        <text>3-methylbutanoyl-CoA + malonyl-[ACP] + H(+) = 5-methyl-3-oxohexanoyl-[ACP] + CO2 + CoA</text>
        <dbReference type="Rhea" id="RHEA:42272"/>
        <dbReference type="Rhea" id="RHEA-COMP:9623"/>
        <dbReference type="Rhea" id="RHEA-COMP:9941"/>
        <dbReference type="ChEBI" id="CHEBI:15378"/>
        <dbReference type="ChEBI" id="CHEBI:16526"/>
        <dbReference type="ChEBI" id="CHEBI:57287"/>
        <dbReference type="ChEBI" id="CHEBI:57345"/>
        <dbReference type="ChEBI" id="CHEBI:78449"/>
        <dbReference type="ChEBI" id="CHEBI:78822"/>
        <dbReference type="EC" id="2.3.1.300"/>
    </reaction>
    <physiologicalReaction direction="left-to-right" evidence="13">
        <dbReference type="Rhea" id="RHEA:42273"/>
    </physiologicalReaction>
</comment>
<comment type="domain">
    <text evidence="14">The last Arg residue of the ACP-binding site is essential for the weak association between ACP/AcpP and FabH.</text>
</comment>
<evidence type="ECO:0000259" key="16">
    <source>
        <dbReference type="Pfam" id="PF08545"/>
    </source>
</evidence>
<keyword evidence="6 14" id="KW-0276">Fatty acid metabolism</keyword>
<evidence type="ECO:0000256" key="8">
    <source>
        <dbReference type="ARBA" id="ARBA00023160"/>
    </source>
</evidence>
<dbReference type="Pfam" id="PF08541">
    <property type="entry name" value="ACP_syn_III_C"/>
    <property type="match status" value="1"/>
</dbReference>
<keyword evidence="9 14" id="KW-0012">Acyltransferase</keyword>
<feature type="active site" evidence="14">
    <location>
        <position position="283"/>
    </location>
</feature>
<name>A0AA47EMV4_9CLOT</name>
<keyword evidence="4 14" id="KW-0444">Lipid biosynthesis</keyword>
<keyword evidence="14" id="KW-0511">Multifunctional enzyme</keyword>
<feature type="active site" evidence="14">
    <location>
        <position position="116"/>
    </location>
</feature>
<sequence length="326" mass="35451">MIIKSETKITGVGGYVPEDILTNYDLQKLVDTSDEWIIRRTGIIKRHISSETENASNLAIKAIENLIEVYGADLSDVDMIVVSTTSPDHVVPNVASLIQGHFGIRKTGVMDINVACTGYVYALSVANAFISIGQNKKILVVATEAISKLIDYTDRNTCILFGDGASAFLLEKTDGKGAFIATNFETNGSGADSIYCSNHSKNIGESSVIKEHRIVQNGGEVYRYVMKNVVEGIKTLLETSQISLSDIKWFVPHSANLRLIEGICKRLEYPIEKTLVSVTEFGNTSSASIPLAIWLALKESKIATGDKILLYGFGGGLTHGGIIIEW</sequence>
<evidence type="ECO:0000313" key="18">
    <source>
        <dbReference type="Proteomes" id="UP001164733"/>
    </source>
</evidence>
<dbReference type="GO" id="GO:0006633">
    <property type="term" value="P:fatty acid biosynthetic process"/>
    <property type="evidence" value="ECO:0007669"/>
    <property type="project" value="UniProtKB-UniRule"/>
</dbReference>
<evidence type="ECO:0000256" key="13">
    <source>
        <dbReference type="ARBA" id="ARBA00052985"/>
    </source>
</evidence>
<dbReference type="InterPro" id="IPR013751">
    <property type="entry name" value="ACP_syn_III_N"/>
</dbReference>
<keyword evidence="5 14" id="KW-0808">Transferase</keyword>
<evidence type="ECO:0000256" key="11">
    <source>
        <dbReference type="ARBA" id="ARBA00052407"/>
    </source>
</evidence>
<comment type="similarity">
    <text evidence="2 14">Belongs to the thiolase-like superfamily. FabH family.</text>
</comment>
<gene>
    <name evidence="14" type="primary">fabH</name>
    <name evidence="17" type="ORF">LL038_04350</name>
</gene>
<dbReference type="EC" id="2.3.1.180" evidence="14"/>
<comment type="pathway">
    <text evidence="1 14">Lipid metabolism; fatty acid biosynthesis.</text>
</comment>
<protein>
    <recommendedName>
        <fullName evidence="14">Beta-ketoacyl-[acyl-carrier-protein] synthase III</fullName>
        <shortName evidence="14">Beta-ketoacyl-ACP synthase III</shortName>
        <shortName evidence="14">KAS III</shortName>
        <ecNumber evidence="14">2.3.1.180</ecNumber>
    </recommendedName>
    <alternativeName>
        <fullName evidence="14">3-oxoacyl-[acyl-carrier-protein] synthase 3</fullName>
    </alternativeName>
    <alternativeName>
        <fullName evidence="14">3-oxoacyl-[acyl-carrier-protein] synthase III</fullName>
    </alternativeName>
</protein>
<evidence type="ECO:0000256" key="1">
    <source>
        <dbReference type="ARBA" id="ARBA00005194"/>
    </source>
</evidence>
<dbReference type="GO" id="GO:0044550">
    <property type="term" value="P:secondary metabolite biosynthetic process"/>
    <property type="evidence" value="ECO:0007669"/>
    <property type="project" value="TreeGrafter"/>
</dbReference>
<evidence type="ECO:0000256" key="14">
    <source>
        <dbReference type="HAMAP-Rule" id="MF_01815"/>
    </source>
</evidence>
<dbReference type="PANTHER" id="PTHR34069:SF2">
    <property type="entry name" value="BETA-KETOACYL-[ACYL-CARRIER-PROTEIN] SYNTHASE III"/>
    <property type="match status" value="1"/>
</dbReference>
<evidence type="ECO:0000256" key="10">
    <source>
        <dbReference type="ARBA" id="ARBA00051096"/>
    </source>
</evidence>
<evidence type="ECO:0000256" key="4">
    <source>
        <dbReference type="ARBA" id="ARBA00022516"/>
    </source>
</evidence>
<dbReference type="Pfam" id="PF08545">
    <property type="entry name" value="ACP_syn_III"/>
    <property type="match status" value="1"/>
</dbReference>
<feature type="domain" description="Beta-ketoacyl-[acyl-carrier-protein] synthase III C-terminal" evidence="15">
    <location>
        <begin position="237"/>
        <end position="326"/>
    </location>
</feature>
<feature type="active site" evidence="14">
    <location>
        <position position="253"/>
    </location>
</feature>
<dbReference type="GO" id="GO:0004315">
    <property type="term" value="F:3-oxoacyl-[acyl-carrier-protein] synthase activity"/>
    <property type="evidence" value="ECO:0007669"/>
    <property type="project" value="InterPro"/>
</dbReference>
<evidence type="ECO:0000259" key="15">
    <source>
        <dbReference type="Pfam" id="PF08541"/>
    </source>
</evidence>
<dbReference type="GO" id="GO:0033818">
    <property type="term" value="F:beta-ketoacyl-acyl-carrier-protein synthase III activity"/>
    <property type="evidence" value="ECO:0007669"/>
    <property type="project" value="UniProtKB-UniRule"/>
</dbReference>
<evidence type="ECO:0000256" key="3">
    <source>
        <dbReference type="ARBA" id="ARBA00022490"/>
    </source>
</evidence>
<organism evidence="17 18">
    <name type="scientific">Clostridium estertheticum</name>
    <dbReference type="NCBI Taxonomy" id="238834"/>
    <lineage>
        <taxon>Bacteria</taxon>
        <taxon>Bacillati</taxon>
        <taxon>Bacillota</taxon>
        <taxon>Clostridia</taxon>
        <taxon>Eubacteriales</taxon>
        <taxon>Clostridiaceae</taxon>
        <taxon>Clostridium</taxon>
    </lineage>
</organism>
<comment type="subcellular location">
    <subcellularLocation>
        <location evidence="14">Cytoplasm</location>
    </subcellularLocation>
</comment>
<keyword evidence="7 14" id="KW-0443">Lipid metabolism</keyword>
<dbReference type="InterPro" id="IPR013747">
    <property type="entry name" value="ACP_syn_III_C"/>
</dbReference>
<comment type="subunit">
    <text evidence="14">Homodimer.</text>
</comment>
<comment type="catalytic activity">
    <reaction evidence="12">
        <text>2-methylpropanoyl-CoA + malonyl-[ACP] + H(+) = 4-methyl-3-oxopentanoyl-[ACP] + CO2 + CoA</text>
        <dbReference type="Rhea" id="RHEA:42268"/>
        <dbReference type="Rhea" id="RHEA-COMP:9623"/>
        <dbReference type="Rhea" id="RHEA-COMP:9940"/>
        <dbReference type="ChEBI" id="CHEBI:15378"/>
        <dbReference type="ChEBI" id="CHEBI:16526"/>
        <dbReference type="ChEBI" id="CHEBI:57287"/>
        <dbReference type="ChEBI" id="CHEBI:57338"/>
        <dbReference type="ChEBI" id="CHEBI:78449"/>
        <dbReference type="ChEBI" id="CHEBI:78820"/>
        <dbReference type="EC" id="2.3.1.300"/>
    </reaction>
    <physiologicalReaction direction="left-to-right" evidence="12">
        <dbReference type="Rhea" id="RHEA:42269"/>
    </physiologicalReaction>
</comment>
<comment type="catalytic activity">
    <reaction evidence="11">
        <text>(2S)-2-methylbutanoyl-CoA + malonyl-[ACP] + H(+) = (4S)-4-methyl-3-oxohexanoyl-[ACP] + CO2 + CoA</text>
        <dbReference type="Rhea" id="RHEA:42276"/>
        <dbReference type="Rhea" id="RHEA-COMP:9623"/>
        <dbReference type="Rhea" id="RHEA-COMP:17148"/>
        <dbReference type="ChEBI" id="CHEBI:15378"/>
        <dbReference type="ChEBI" id="CHEBI:16526"/>
        <dbReference type="ChEBI" id="CHEBI:57287"/>
        <dbReference type="ChEBI" id="CHEBI:78449"/>
        <dbReference type="ChEBI" id="CHEBI:88166"/>
        <dbReference type="ChEBI" id="CHEBI:167462"/>
        <dbReference type="EC" id="2.3.1.300"/>
    </reaction>
    <physiologicalReaction direction="left-to-right" evidence="11">
        <dbReference type="Rhea" id="RHEA:42277"/>
    </physiologicalReaction>
</comment>
<evidence type="ECO:0000256" key="12">
    <source>
        <dbReference type="ARBA" id="ARBA00052467"/>
    </source>
</evidence>
<accession>A0AA47EMV4</accession>
<feature type="domain" description="Beta-ketoacyl-[acyl-carrier-protein] synthase III N-terminal" evidence="16">
    <location>
        <begin position="110"/>
        <end position="188"/>
    </location>
</feature>
<evidence type="ECO:0000256" key="9">
    <source>
        <dbReference type="ARBA" id="ARBA00023315"/>
    </source>
</evidence>
<reference evidence="17" key="1">
    <citation type="submission" date="2021-11" db="EMBL/GenBank/DDBJ databases">
        <title>Clostridia strains as spoilage organisms.</title>
        <authorList>
            <person name="Wambui J."/>
            <person name="Stevens M.J.A."/>
            <person name="Stephan R."/>
        </authorList>
    </citation>
    <scope>NUCLEOTIDE SEQUENCE</scope>
    <source>
        <strain evidence="17">CF009</strain>
    </source>
</reference>
<dbReference type="HAMAP" id="MF_01815">
    <property type="entry name" value="FabH"/>
    <property type="match status" value="1"/>
</dbReference>
<evidence type="ECO:0000256" key="6">
    <source>
        <dbReference type="ARBA" id="ARBA00022832"/>
    </source>
</evidence>
<dbReference type="FunFam" id="3.40.47.10:FF:000004">
    <property type="entry name" value="3-oxoacyl-[acyl-carrier-protein] synthase 3"/>
    <property type="match status" value="1"/>
</dbReference>
<dbReference type="NCBIfam" id="NF006829">
    <property type="entry name" value="PRK09352.1"/>
    <property type="match status" value="1"/>
</dbReference>
<comment type="function">
    <text evidence="14">Catalyzes the condensation reaction of fatty acid synthesis by the addition to an acyl acceptor of two carbons from malonyl-ACP. Catalyzes the first condensation reaction which initiates fatty acid synthesis and may therefore play a role in governing the total rate of fatty acid production. Possesses both acetoacetyl-ACP synthase and acetyl transacylase activities. Its substrate specificity determines the biosynthesis of branched-chain and/or straight-chain of fatty acids.</text>
</comment>